<feature type="transmembrane region" description="Helical" evidence="1">
    <location>
        <begin position="54"/>
        <end position="77"/>
    </location>
</feature>
<dbReference type="Proteomes" id="UP000766550">
    <property type="component" value="Unassembled WGS sequence"/>
</dbReference>
<dbReference type="RefSeq" id="WP_162315864.1">
    <property type="nucleotide sequence ID" value="NZ_JAHQXF010000001.1"/>
</dbReference>
<keyword evidence="1" id="KW-0812">Transmembrane</keyword>
<evidence type="ECO:0000256" key="1">
    <source>
        <dbReference type="SAM" id="Phobius"/>
    </source>
</evidence>
<feature type="transmembrane region" description="Helical" evidence="1">
    <location>
        <begin position="119"/>
        <end position="140"/>
    </location>
</feature>
<feature type="transmembrane region" description="Helical" evidence="1">
    <location>
        <begin position="21"/>
        <end position="42"/>
    </location>
</feature>
<feature type="transmembrane region" description="Helical" evidence="1">
    <location>
        <begin position="89"/>
        <end position="113"/>
    </location>
</feature>
<evidence type="ECO:0000313" key="3">
    <source>
        <dbReference type="Proteomes" id="UP000766550"/>
    </source>
</evidence>
<reference evidence="2 3" key="1">
    <citation type="submission" date="2021-06" db="EMBL/GenBank/DDBJ databases">
        <title>New haloarchaea isolates fom saline soil.</title>
        <authorList>
            <person name="Duran-Viseras A."/>
            <person name="Sanchez-Porro C.S."/>
            <person name="Ventosa A."/>
        </authorList>
    </citation>
    <scope>NUCLEOTIDE SEQUENCE [LARGE SCALE GENOMIC DNA]</scope>
    <source>
        <strain evidence="2 3">JCM 183640</strain>
    </source>
</reference>
<proteinExistence type="predicted"/>
<keyword evidence="3" id="KW-1185">Reference proteome</keyword>
<dbReference type="AlphaFoldDB" id="A0A8J7Y5W8"/>
<gene>
    <name evidence="2" type="ORF">KTS45_00570</name>
</gene>
<dbReference type="InterPro" id="IPR045713">
    <property type="entry name" value="DUF6069"/>
</dbReference>
<keyword evidence="1" id="KW-1133">Transmembrane helix</keyword>
<evidence type="ECO:0000313" key="2">
    <source>
        <dbReference type="EMBL" id="MBV0922681.1"/>
    </source>
</evidence>
<dbReference type="OrthoDB" id="385610at2157"/>
<sequence>MATITSRYPIAQSGGELARRTALGVLVAVVAALLVNGLAGALDLSLGVSGPMSPFAAGPILGSVVVAGVGAAVAYAALVRLTERPVRNFTALATAVFALMLVPVFAVAPAMGVSGVGQAVLVALHVVVAVPLVAFVVGAVRL</sequence>
<protein>
    <submittedName>
        <fullName evidence="2">Uncharacterized protein</fullName>
    </submittedName>
</protein>
<accession>A0A8J7Y5W8</accession>
<organism evidence="2 3">
    <name type="scientific">Haloarcula limicola</name>
    <dbReference type="NCBI Taxonomy" id="1429915"/>
    <lineage>
        <taxon>Archaea</taxon>
        <taxon>Methanobacteriati</taxon>
        <taxon>Methanobacteriota</taxon>
        <taxon>Stenosarchaea group</taxon>
        <taxon>Halobacteria</taxon>
        <taxon>Halobacteriales</taxon>
        <taxon>Haloarculaceae</taxon>
        <taxon>Haloarcula</taxon>
    </lineage>
</organism>
<dbReference type="Pfam" id="PF19545">
    <property type="entry name" value="DUF6069"/>
    <property type="match status" value="1"/>
</dbReference>
<dbReference type="EMBL" id="JAHQXF010000001">
    <property type="protein sequence ID" value="MBV0922681.1"/>
    <property type="molecule type" value="Genomic_DNA"/>
</dbReference>
<comment type="caution">
    <text evidence="2">The sequence shown here is derived from an EMBL/GenBank/DDBJ whole genome shotgun (WGS) entry which is preliminary data.</text>
</comment>
<keyword evidence="1" id="KW-0472">Membrane</keyword>
<name>A0A8J7Y5W8_9EURY</name>